<evidence type="ECO:0000313" key="2">
    <source>
        <dbReference type="Proteomes" id="UP001291309"/>
    </source>
</evidence>
<dbReference type="EMBL" id="JAXIVS010000002">
    <property type="protein sequence ID" value="MDY7226468.1"/>
    <property type="molecule type" value="Genomic_DNA"/>
</dbReference>
<comment type="caution">
    <text evidence="1">The sequence shown here is derived from an EMBL/GenBank/DDBJ whole genome shotgun (WGS) entry which is preliminary data.</text>
</comment>
<organism evidence="1 2">
    <name type="scientific">Hyalangium rubrum</name>
    <dbReference type="NCBI Taxonomy" id="3103134"/>
    <lineage>
        <taxon>Bacteria</taxon>
        <taxon>Pseudomonadati</taxon>
        <taxon>Myxococcota</taxon>
        <taxon>Myxococcia</taxon>
        <taxon>Myxococcales</taxon>
        <taxon>Cystobacterineae</taxon>
        <taxon>Archangiaceae</taxon>
        <taxon>Hyalangium</taxon>
    </lineage>
</organism>
<dbReference type="InterPro" id="IPR016024">
    <property type="entry name" value="ARM-type_fold"/>
</dbReference>
<dbReference type="Proteomes" id="UP001291309">
    <property type="component" value="Unassembled WGS sequence"/>
</dbReference>
<name>A0ABU5H156_9BACT</name>
<accession>A0ABU5H156</accession>
<keyword evidence="2" id="KW-1185">Reference proteome</keyword>
<reference evidence="1 2" key="1">
    <citation type="submission" date="2023-12" db="EMBL/GenBank/DDBJ databases">
        <title>the genome sequence of Hyalangium sp. s54d21.</title>
        <authorList>
            <person name="Zhang X."/>
        </authorList>
    </citation>
    <scope>NUCLEOTIDE SEQUENCE [LARGE SCALE GENOMIC DNA]</scope>
    <source>
        <strain evidence="2">s54d21</strain>
    </source>
</reference>
<evidence type="ECO:0008006" key="3">
    <source>
        <dbReference type="Google" id="ProtNLM"/>
    </source>
</evidence>
<dbReference type="RefSeq" id="WP_321545187.1">
    <property type="nucleotide sequence ID" value="NZ_JAXIVS010000002.1"/>
</dbReference>
<evidence type="ECO:0000313" key="1">
    <source>
        <dbReference type="EMBL" id="MDY7226468.1"/>
    </source>
</evidence>
<sequence>MAQLQDELITVFHQGDEGRARALVSRLGAEPRQARAVLEAMLENPEARVRQAAAFGLGELGGSASARRLEQQLALEETRGDYDGESVAEVITQALSRIKETGARATLVRRLKRLVTGSPQPSEVTLLARALWRNRHPELLPAVQQSMEQLSLPAPSSLHGLRVLLEKPPEALGAWAREPAIPVEYKTRVLTVLEEDVPEHWASTLTAFIATARMLLPQAVSQEGEAADYCERLFSLLLLHRERLLGALPAEARTELHAVARALVAATSMGCAVRAAVMLKLVGREEDAALLEAHRPGDATFAKVFDDAAHALRGPRRS</sequence>
<dbReference type="InterPro" id="IPR011989">
    <property type="entry name" value="ARM-like"/>
</dbReference>
<proteinExistence type="predicted"/>
<gene>
    <name evidence="1" type="ORF">SYV04_08730</name>
</gene>
<dbReference type="Gene3D" id="1.25.10.10">
    <property type="entry name" value="Leucine-rich Repeat Variant"/>
    <property type="match status" value="1"/>
</dbReference>
<dbReference type="SUPFAM" id="SSF48371">
    <property type="entry name" value="ARM repeat"/>
    <property type="match status" value="1"/>
</dbReference>
<protein>
    <recommendedName>
        <fullName evidence="3">HEAT repeat domain-containing protein</fullName>
    </recommendedName>
</protein>